<keyword evidence="1" id="KW-0175">Coiled coil</keyword>
<dbReference type="Pfam" id="PF04851">
    <property type="entry name" value="ResIII"/>
    <property type="match status" value="1"/>
</dbReference>
<dbReference type="Gene3D" id="3.40.1170.10">
    <property type="entry name" value="DNA repair protein MutS, domain I"/>
    <property type="match status" value="1"/>
</dbReference>
<dbReference type="InterPro" id="IPR027417">
    <property type="entry name" value="P-loop_NTPase"/>
</dbReference>
<dbReference type="InterPro" id="IPR006935">
    <property type="entry name" value="Helicase/UvrB_N"/>
</dbReference>
<dbReference type="InterPro" id="IPR029063">
    <property type="entry name" value="SAM-dependent_MTases_sf"/>
</dbReference>
<protein>
    <submittedName>
        <fullName evidence="4">N-domain protein, SNF2 family</fullName>
    </submittedName>
</protein>
<dbReference type="SUPFAM" id="SSF52540">
    <property type="entry name" value="P-loop containing nucleoside triphosphate hydrolases"/>
    <property type="match status" value="2"/>
</dbReference>
<sequence length="1916" mass="215580">MVSVTDEELEHYHSKAEERPALLPLDAATEYNALKEQHPDALVGFEQNGYYEFYGEDARKVCELVGGKLLEKETELGTVPVTGFPRDQWVYRAKQLWQRGENIYLAGLNEDGTHHQTKYLRREDYLPLGATVHMEGRAFRVDTVNYDRGSVTLQDVALAEMRMPVFREEPLALVRELYEEQDMMESPLPDYKVGDNVVVELPTRTIEGKVGYVGETDVRIDTSAHGQSWDNEVVNKQQFEEGLRQNEPNSTRPVRTEKTVAVYPAKENNLPFDIVIQTISTESPTVEAEHPAPEPAGNFHITDDHLGEGGAKQKYARNIEAIRTLFKLEEEHRGATAEEQQVLSQYVGWGGLADAFDPGKDSWAKEYAELKGLLSEDEYAAARSSTLNAHYTSPVVIRSIYDAVEKMGFQSGNILEPSMGAGNFFGMLPTSMADSRLYGVELDSITGRIAKKLYPQADITVAGFETTDRRDFYDLAVGNVPFGQYRVNDKAYNKLGFSIHNYFFAKAIDQVRPGGIVAFVTSRYTMDSKDSTARKHMAERADLLGAIRLPNNAFRANAGTDVVSDIIFLQKRDRPADIEPAWVQLGKTEDGFAINQYFVDHPEMVLGNLELESTQYGHDLTVAPIDGTSLADQLAEAVQHIEGNYTAVEIAAPDVADVEAQRKTLPADPTVKNFSYTVVDGEIYYRENSIMTQIELSDNAKGRVVGMVELRQIVNELIDQQLNDFPDEDIKASQAKLNATYDAFTAKYGLINDKKNARLFDDDSSYYLLCSLENLDENKNLKSKADMFTKRTIRPERVVTSVDTPSEALAVSIGEHGKVDLPYMAELLGTPGEYGRITTELSGVIFKDPAADADDPEAGWQTADEYLSGNVRDKLRMAQLAAESRSEFKVNVDALTKAQPKDLEASEIDVRLGATWLAPSIVQQFMMETFQPPYRIRYNNSITVRYSPYTSEWRISNKSATGFGDIMATETYGTRRANAYKILEDTLNLRDSRVYDTIVEDGKEKRVLNQNETTLAQQKQQAIKDAFAGWVWKDPQRRALLVKKYNELFNSTRPREYDGGHIHFVGMNPEINLREHQRNAVAHVLYGYNTLLAHEVGAGKSFEMAASAMELKRLGLCQKSLFVVPNHLTEQWAAEFLHLYPNAKLLVTSKKDFEPGNRKTFCSRIATGDYDAVIIGHSQFEKIPLSAERQERLIQEQMDEIEEAIEEAKAQVGEHFTVKQLEKLRKSLKQKLEKLQGADRKDDVVTFEQLGIDRLFVDESQNYKNLFLYTKMRNVAGLSTSEAQKSSDMFGKCRYLDEITGGRGVIFATGTPISNSMTEMYTLMRYLQYNTLQQKGLTHFDAWASTFGETTTAIELAPEGTGYRARTRFAKFFNLPELMAMFKEAADIKTSDQLHLPVPDAKFETVVVKPSEIQQDMVQALSERAAEVHSGSVDPSVDNMLKITSDGRKIGLDQRLMNSALPDDPSSKLNACVNNVLRVWNDTKEQKLTQLIFCDMSTPKGDGSFNVYDDIRSKLLNAGVPEQEIEFIHNADTESKKAELFSKVRSGQVRVLLGSTAKMGAGTNVQTLLVAVHHLDVGWRPSDMTQRNGRIIRQGNQNKQVYVYNYVTESTFDAYLYQTLENKQKFISQIMTSKSPMRSCDDIDEQALSYAEIKALCAGDPRIREKMDLDVQVAKLKVLRGDFQNQKYRLEDKLLKTFPEEIQKQKARIAALKNDSEIATIHPQDKENFCGMTIKGMVYDDKKAAGERLLLARQEMSNADMMLLGTYRGFELNIRFDSFKNEHQAVLRAELSYPVSLGDDARGNITRLDNAIDNFADRIADAENALQNLEQQKQAAEVEVAKPFAQEEELAEKSARLAELNALLNIDRSSAQDTSEKTEETPATRPSVLAALGEKANQPEPVKPFRSYYDKDGDAR</sequence>
<evidence type="ECO:0000313" key="5">
    <source>
        <dbReference type="Proteomes" id="UP000250550"/>
    </source>
</evidence>
<dbReference type="InterPro" id="IPR052933">
    <property type="entry name" value="DNA_Protect_Modify"/>
</dbReference>
<dbReference type="EMBL" id="PRLF01000010">
    <property type="protein sequence ID" value="RAW64991.1"/>
    <property type="molecule type" value="Genomic_DNA"/>
</dbReference>
<feature type="domain" description="Helicase C-terminal" evidence="3">
    <location>
        <begin position="1475"/>
        <end position="1638"/>
    </location>
</feature>
<name>A0A329UT41_9FIRM</name>
<evidence type="ECO:0000259" key="3">
    <source>
        <dbReference type="PROSITE" id="PS51194"/>
    </source>
</evidence>
<dbReference type="SUPFAM" id="SSF55271">
    <property type="entry name" value="DNA repair protein MutS, domain I"/>
    <property type="match status" value="1"/>
</dbReference>
<evidence type="ECO:0000313" key="4">
    <source>
        <dbReference type="EMBL" id="RAW64991.1"/>
    </source>
</evidence>
<accession>A0A329UT41</accession>
<dbReference type="Gene3D" id="3.40.50.300">
    <property type="entry name" value="P-loop containing nucleotide triphosphate hydrolases"/>
    <property type="match status" value="2"/>
</dbReference>
<gene>
    <name evidence="4" type="ORF">C4N21_08680</name>
</gene>
<evidence type="ECO:0000256" key="2">
    <source>
        <dbReference type="SAM" id="MobiDB-lite"/>
    </source>
</evidence>
<organism evidence="4 5">
    <name type="scientific">Faecalibacterium prausnitzii</name>
    <dbReference type="NCBI Taxonomy" id="853"/>
    <lineage>
        <taxon>Bacteria</taxon>
        <taxon>Bacillati</taxon>
        <taxon>Bacillota</taxon>
        <taxon>Clostridia</taxon>
        <taxon>Eubacteriales</taxon>
        <taxon>Oscillospiraceae</taxon>
        <taxon>Faecalibacterium</taxon>
    </lineage>
</organism>
<dbReference type="InterPro" id="IPR016151">
    <property type="entry name" value="DNA_mismatch_repair_MutS_N"/>
</dbReference>
<dbReference type="InterPro" id="IPR014001">
    <property type="entry name" value="Helicase_ATP-bd"/>
</dbReference>
<dbReference type="GO" id="GO:0005524">
    <property type="term" value="F:ATP binding"/>
    <property type="evidence" value="ECO:0007669"/>
    <property type="project" value="InterPro"/>
</dbReference>
<reference evidence="4 5" key="1">
    <citation type="submission" date="2018-02" db="EMBL/GenBank/DDBJ databases">
        <title>Complete genome sequencing of Faecalibacterium prausnitzii strains isolated from the human gut.</title>
        <authorList>
            <person name="Fitzgerald B.C."/>
            <person name="Shkoporov A.N."/>
            <person name="Ross P.R."/>
            <person name="Hill C."/>
        </authorList>
    </citation>
    <scope>NUCLEOTIDE SEQUENCE [LARGE SCALE GENOMIC DNA]</scope>
    <source>
        <strain evidence="4 5">APC924/119</strain>
    </source>
</reference>
<dbReference type="SMART" id="SM00487">
    <property type="entry name" value="DEXDc"/>
    <property type="match status" value="1"/>
</dbReference>
<dbReference type="SUPFAM" id="SSF53335">
    <property type="entry name" value="S-adenosyl-L-methionine-dependent methyltransferases"/>
    <property type="match status" value="1"/>
</dbReference>
<dbReference type="PROSITE" id="PS51194">
    <property type="entry name" value="HELICASE_CTER"/>
    <property type="match status" value="1"/>
</dbReference>
<dbReference type="GO" id="GO:0006298">
    <property type="term" value="P:mismatch repair"/>
    <property type="evidence" value="ECO:0007669"/>
    <property type="project" value="InterPro"/>
</dbReference>
<proteinExistence type="predicted"/>
<feature type="region of interest" description="Disordered" evidence="2">
    <location>
        <begin position="1867"/>
        <end position="1916"/>
    </location>
</feature>
<dbReference type="PANTHER" id="PTHR41313">
    <property type="entry name" value="ADENINE-SPECIFIC METHYLTRANSFERASE"/>
    <property type="match status" value="1"/>
</dbReference>
<dbReference type="Pfam" id="PF01624">
    <property type="entry name" value="MutS_I"/>
    <property type="match status" value="1"/>
</dbReference>
<dbReference type="InterPro" id="IPR001650">
    <property type="entry name" value="Helicase_C-like"/>
</dbReference>
<dbReference type="PANTHER" id="PTHR41313:SF1">
    <property type="entry name" value="DNA METHYLASE ADENINE-SPECIFIC DOMAIN-CONTAINING PROTEIN"/>
    <property type="match status" value="1"/>
</dbReference>
<feature type="coiled-coil region" evidence="1">
    <location>
        <begin position="1805"/>
        <end position="1842"/>
    </location>
</feature>
<dbReference type="PRINTS" id="PR00507">
    <property type="entry name" value="N12N6MTFRASE"/>
</dbReference>
<evidence type="ECO:0000256" key="1">
    <source>
        <dbReference type="SAM" id="Coils"/>
    </source>
</evidence>
<dbReference type="Pfam" id="PF00271">
    <property type="entry name" value="Helicase_C"/>
    <property type="match status" value="1"/>
</dbReference>
<dbReference type="GO" id="GO:0030983">
    <property type="term" value="F:mismatched DNA binding"/>
    <property type="evidence" value="ECO:0007669"/>
    <property type="project" value="InterPro"/>
</dbReference>
<dbReference type="Gene3D" id="3.40.50.150">
    <property type="entry name" value="Vaccinia Virus protein VP39"/>
    <property type="match status" value="1"/>
</dbReference>
<comment type="caution">
    <text evidence="4">The sequence shown here is derived from an EMBL/GenBank/DDBJ whole genome shotgun (WGS) entry which is preliminary data.</text>
</comment>
<dbReference type="GO" id="GO:0016787">
    <property type="term" value="F:hydrolase activity"/>
    <property type="evidence" value="ECO:0007669"/>
    <property type="project" value="InterPro"/>
</dbReference>
<dbReference type="InterPro" id="IPR007695">
    <property type="entry name" value="DNA_mismatch_repair_MutS-lik_N"/>
</dbReference>
<dbReference type="Proteomes" id="UP000250550">
    <property type="component" value="Unassembled WGS sequence"/>
</dbReference>
<feature type="coiled-coil region" evidence="1">
    <location>
        <begin position="1187"/>
        <end position="1241"/>
    </location>
</feature>